<reference evidence="1" key="2">
    <citation type="submission" date="2020-11" db="EMBL/GenBank/DDBJ databases">
        <authorList>
            <person name="McCartney M.A."/>
            <person name="Auch B."/>
            <person name="Kono T."/>
            <person name="Mallez S."/>
            <person name="Becker A."/>
            <person name="Gohl D.M."/>
            <person name="Silverstein K.A.T."/>
            <person name="Koren S."/>
            <person name="Bechman K.B."/>
            <person name="Herman A."/>
            <person name="Abrahante J.E."/>
            <person name="Garbe J."/>
        </authorList>
    </citation>
    <scope>NUCLEOTIDE SEQUENCE</scope>
    <source>
        <strain evidence="1">Duluth1</strain>
        <tissue evidence="1">Whole animal</tissue>
    </source>
</reference>
<evidence type="ECO:0000313" key="1">
    <source>
        <dbReference type="EMBL" id="KAH3805442.1"/>
    </source>
</evidence>
<dbReference type="AlphaFoldDB" id="A0A9D4G0Q5"/>
<comment type="caution">
    <text evidence="1">The sequence shown here is derived from an EMBL/GenBank/DDBJ whole genome shotgun (WGS) entry which is preliminary data.</text>
</comment>
<reference evidence="1" key="1">
    <citation type="journal article" date="2019" name="bioRxiv">
        <title>The Genome of the Zebra Mussel, Dreissena polymorpha: A Resource for Invasive Species Research.</title>
        <authorList>
            <person name="McCartney M.A."/>
            <person name="Auch B."/>
            <person name="Kono T."/>
            <person name="Mallez S."/>
            <person name="Zhang Y."/>
            <person name="Obille A."/>
            <person name="Becker A."/>
            <person name="Abrahante J.E."/>
            <person name="Garbe J."/>
            <person name="Badalamenti J.P."/>
            <person name="Herman A."/>
            <person name="Mangelson H."/>
            <person name="Liachko I."/>
            <person name="Sullivan S."/>
            <person name="Sone E.D."/>
            <person name="Koren S."/>
            <person name="Silverstein K.A.T."/>
            <person name="Beckman K.B."/>
            <person name="Gohl D.M."/>
        </authorList>
    </citation>
    <scope>NUCLEOTIDE SEQUENCE</scope>
    <source>
        <strain evidence="1">Duluth1</strain>
        <tissue evidence="1">Whole animal</tissue>
    </source>
</reference>
<keyword evidence="2" id="KW-1185">Reference proteome</keyword>
<dbReference type="EMBL" id="JAIWYP010000006">
    <property type="protein sequence ID" value="KAH3805442.1"/>
    <property type="molecule type" value="Genomic_DNA"/>
</dbReference>
<gene>
    <name evidence="1" type="ORF">DPMN_133745</name>
</gene>
<dbReference type="Proteomes" id="UP000828390">
    <property type="component" value="Unassembled WGS sequence"/>
</dbReference>
<evidence type="ECO:0000313" key="2">
    <source>
        <dbReference type="Proteomes" id="UP000828390"/>
    </source>
</evidence>
<protein>
    <submittedName>
        <fullName evidence="1">Uncharacterized protein</fullName>
    </submittedName>
</protein>
<organism evidence="1 2">
    <name type="scientific">Dreissena polymorpha</name>
    <name type="common">Zebra mussel</name>
    <name type="synonym">Mytilus polymorpha</name>
    <dbReference type="NCBI Taxonomy" id="45954"/>
    <lineage>
        <taxon>Eukaryota</taxon>
        <taxon>Metazoa</taxon>
        <taxon>Spiralia</taxon>
        <taxon>Lophotrochozoa</taxon>
        <taxon>Mollusca</taxon>
        <taxon>Bivalvia</taxon>
        <taxon>Autobranchia</taxon>
        <taxon>Heteroconchia</taxon>
        <taxon>Euheterodonta</taxon>
        <taxon>Imparidentia</taxon>
        <taxon>Neoheterodontei</taxon>
        <taxon>Myida</taxon>
        <taxon>Dreissenoidea</taxon>
        <taxon>Dreissenidae</taxon>
        <taxon>Dreissena</taxon>
    </lineage>
</organism>
<accession>A0A9D4G0Q5</accession>
<sequence length="55" mass="6258">MRSYEAATWNDNYAFQSHVPSCDQDHCQTGSEMCTIFMPNTSTWNVTVQPSHSTN</sequence>
<proteinExistence type="predicted"/>
<name>A0A9D4G0Q5_DREPO</name>